<dbReference type="RefSeq" id="WP_139205551.1">
    <property type="nucleotide sequence ID" value="NZ_FNJJ01000007.1"/>
</dbReference>
<dbReference type="AlphaFoldDB" id="A0A1H0WHY5"/>
<proteinExistence type="predicted"/>
<evidence type="ECO:0000313" key="2">
    <source>
        <dbReference type="EMBL" id="SDP90161.1"/>
    </source>
</evidence>
<dbReference type="GeneID" id="300934343"/>
<feature type="transmembrane region" description="Helical" evidence="1">
    <location>
        <begin position="20"/>
        <end position="44"/>
    </location>
</feature>
<keyword evidence="1" id="KW-0812">Transmembrane</keyword>
<keyword evidence="3" id="KW-1185">Reference proteome</keyword>
<feature type="transmembrane region" description="Helical" evidence="1">
    <location>
        <begin position="126"/>
        <end position="150"/>
    </location>
</feature>
<organism evidence="2 3">
    <name type="scientific">Ectopseudomonas guguanensis</name>
    <dbReference type="NCBI Taxonomy" id="1198456"/>
    <lineage>
        <taxon>Bacteria</taxon>
        <taxon>Pseudomonadati</taxon>
        <taxon>Pseudomonadota</taxon>
        <taxon>Gammaproteobacteria</taxon>
        <taxon>Pseudomonadales</taxon>
        <taxon>Pseudomonadaceae</taxon>
        <taxon>Ectopseudomonas</taxon>
    </lineage>
</organism>
<evidence type="ECO:0000256" key="1">
    <source>
        <dbReference type="SAM" id="Phobius"/>
    </source>
</evidence>
<keyword evidence="1" id="KW-1133">Transmembrane helix</keyword>
<feature type="transmembrane region" description="Helical" evidence="1">
    <location>
        <begin position="89"/>
        <end position="110"/>
    </location>
</feature>
<accession>A0A1H0WHY5</accession>
<dbReference type="OrthoDB" id="6902132at2"/>
<reference evidence="3" key="1">
    <citation type="submission" date="2016-10" db="EMBL/GenBank/DDBJ databases">
        <authorList>
            <person name="Varghese N."/>
            <person name="Submissions S."/>
        </authorList>
    </citation>
    <scope>NUCLEOTIDE SEQUENCE [LARGE SCALE GENOMIC DNA]</scope>
    <source>
        <strain evidence="3">JCM 18416</strain>
    </source>
</reference>
<name>A0A1H0WHY5_9GAMM</name>
<evidence type="ECO:0000313" key="3">
    <source>
        <dbReference type="Proteomes" id="UP000199460"/>
    </source>
</evidence>
<protein>
    <submittedName>
        <fullName evidence="2">Uncharacterized protein</fullName>
    </submittedName>
</protein>
<dbReference type="EMBL" id="FNJJ01000007">
    <property type="protein sequence ID" value="SDP90161.1"/>
    <property type="molecule type" value="Genomic_DNA"/>
</dbReference>
<keyword evidence="1" id="KW-0472">Membrane</keyword>
<sequence length="245" mass="27192">MDKTNIDSPTNSESVFTKAFWIFLTPTLGALIYSTTYLIGVTYHQTWAGHFNIGSGLFEKSTADYFTYAYIALLQICSNWVNIITDLKIVSFLLITTTLLVAYIFILSWLSRPNKSNTTKPKNKSLALAISIPAISAGITTIILAIPLAANIFLIAPAYTGYKAAQISIERSVLKFRTGCEHVKKRSEYCVRLMDGESEIARGFLIDSSSERIALYLGEKASVYPLKDYRIETLLPSATNTDAQD</sequence>
<feature type="transmembrane region" description="Helical" evidence="1">
    <location>
        <begin position="65"/>
        <end position="83"/>
    </location>
</feature>
<gene>
    <name evidence="2" type="ORF">SAMN05216213_10782</name>
</gene>
<dbReference type="Proteomes" id="UP000199460">
    <property type="component" value="Unassembled WGS sequence"/>
</dbReference>